<dbReference type="PRINTS" id="PR00300">
    <property type="entry name" value="CLPPROTEASEA"/>
</dbReference>
<dbReference type="GO" id="GO:0008233">
    <property type="term" value="F:peptidase activity"/>
    <property type="evidence" value="ECO:0007669"/>
    <property type="project" value="UniProtKB-KW"/>
</dbReference>
<reference evidence="11" key="1">
    <citation type="submission" date="2016-01" db="EMBL/GenBank/DDBJ databases">
        <authorList>
            <person name="Peeters C."/>
        </authorList>
    </citation>
    <scope>NUCLEOTIDE SEQUENCE [LARGE SCALE GENOMIC DNA]</scope>
    <source>
        <strain evidence="11">LMG 22940</strain>
    </source>
</reference>
<dbReference type="InterPro" id="IPR004176">
    <property type="entry name" value="Clp_R_N"/>
</dbReference>
<evidence type="ECO:0000259" key="10">
    <source>
        <dbReference type="PROSITE" id="PS51903"/>
    </source>
</evidence>
<keyword evidence="11" id="KW-0645">Protease</keyword>
<dbReference type="Pfam" id="PF00004">
    <property type="entry name" value="AAA"/>
    <property type="match status" value="1"/>
</dbReference>
<dbReference type="GO" id="GO:0016887">
    <property type="term" value="F:ATP hydrolysis activity"/>
    <property type="evidence" value="ECO:0007669"/>
    <property type="project" value="InterPro"/>
</dbReference>
<comment type="similarity">
    <text evidence="1 8">Belongs to the ClpA/ClpB family.</text>
</comment>
<dbReference type="Gene3D" id="3.40.50.300">
    <property type="entry name" value="P-loop containing nucleotide triphosphate hydrolases"/>
    <property type="match status" value="3"/>
</dbReference>
<proteinExistence type="inferred from homology"/>
<evidence type="ECO:0000313" key="11">
    <source>
        <dbReference type="EMBL" id="SAL76906.1"/>
    </source>
</evidence>
<dbReference type="PANTHER" id="PTHR11638:SF184">
    <property type="entry name" value="ATPASE WITH CHAPERONE ACTIVITY"/>
    <property type="match status" value="1"/>
</dbReference>
<dbReference type="InterPro" id="IPR028299">
    <property type="entry name" value="ClpA/B_CS2"/>
</dbReference>
<keyword evidence="11" id="KW-0378">Hydrolase</keyword>
<keyword evidence="12" id="KW-1185">Reference proteome</keyword>
<keyword evidence="5 8" id="KW-0143">Chaperone</keyword>
<dbReference type="Proteomes" id="UP000054770">
    <property type="component" value="Unassembled WGS sequence"/>
</dbReference>
<keyword evidence="3 8" id="KW-0547">Nucleotide-binding</keyword>
<dbReference type="InterPro" id="IPR017729">
    <property type="entry name" value="ATPase_T6SS_ClpV1"/>
</dbReference>
<dbReference type="PROSITE" id="PS51903">
    <property type="entry name" value="CLP_R"/>
    <property type="match status" value="1"/>
</dbReference>
<dbReference type="Pfam" id="PF02861">
    <property type="entry name" value="Clp_N"/>
    <property type="match status" value="1"/>
</dbReference>
<evidence type="ECO:0000256" key="7">
    <source>
        <dbReference type="PROSITE-ProRule" id="PRU01251"/>
    </source>
</evidence>
<keyword evidence="4 8" id="KW-0067">ATP-binding</keyword>
<evidence type="ECO:0000256" key="2">
    <source>
        <dbReference type="ARBA" id="ARBA00022737"/>
    </source>
</evidence>
<evidence type="ECO:0000256" key="6">
    <source>
        <dbReference type="ARBA" id="ARBA00025613"/>
    </source>
</evidence>
<dbReference type="FunFam" id="3.40.50.300:FF:000010">
    <property type="entry name" value="Chaperone clpB 1, putative"/>
    <property type="match status" value="1"/>
</dbReference>
<evidence type="ECO:0000256" key="8">
    <source>
        <dbReference type="RuleBase" id="RU004432"/>
    </source>
</evidence>
<keyword evidence="2 7" id="KW-0677">Repeat</keyword>
<gene>
    <name evidence="11" type="ORF">AWB68_05083</name>
</gene>
<sequence length="909" mass="98683">MAEISRVALFGKLNALGYRAIESASVFCKLRGNPYIELTHWFHQILQLQDSDLHRIIKHFGIDPASLARDLTEALDALPRGSTSVTDISSQVEETVERGWVYGSLLFNESQVRTGHLIVGMLKTPSLRNGLRGISRQFDRVKLDDLVDGFASLLGASPEASMTARDGFRAGAASGDDAGGAGGALAPAAMGRSEALKRYTVDLTEQAKNGKLDPIVGRDEEIRQVVDILMRRRQNNPLLTGEAGVGKTAVVEGLAQRIVAGDVPPSLRGVSLRTLDVGLLQAGASMKGEFENRLRQVIEEVQGSEKPVILFIDEAHTLVGAGGAAGTGDAANLLKPALARGTLRTVGATTWAEYKKHIEKDPALTRRFQVVQVAEPDEEKAILMMRGITSTLEQHHRVQVLDEALEAAVRLSHRYIPARQLPDKSVSLLDTACARVAVSQHATPATVDDARKRIAGLETELEIIGRETAVGIDTAEREALASSKLASERDRLAVLDSRWQAEKALVERILELRAQLRSATGKVEGAAASAPEPGAEPRAAEPDDPALRAERLAELRKLQAQLAEHQGEDPLILPSVDRQAVASVVQDWTGIPVGRMVKNEIESVLQLAATLNKRIIGQDHAMEMIARRIQTSRAGLDNPSKPIGVFMLAGTSGVGKTETALALAEALYGGEQNVITINMSEYQEAHTVSSLKGAPPGYVGYGEGGVLTEAVRRRPYSVVLLDEVEKAHPDVHEIFFQVFDKGWMEDGEGRVIDFRNTLILLTTNAGSDLIMNLCKDPELMPEPEGIARALREPLLKVFPPALLGRVVVIPYYPLSDAMLGAIIRLQLGRIERRVRAQHKIPFTYDDDVVKLIASRCTELESGGRMIDAILTNTLLPRISAEFLGRMVEGRTVAKVGIGAQEGEFTYAFD</sequence>
<dbReference type="GO" id="GO:0005737">
    <property type="term" value="C:cytoplasm"/>
    <property type="evidence" value="ECO:0007669"/>
    <property type="project" value="TreeGrafter"/>
</dbReference>
<dbReference type="SMART" id="SM00382">
    <property type="entry name" value="AAA"/>
    <property type="match status" value="2"/>
</dbReference>
<dbReference type="InterPro" id="IPR027417">
    <property type="entry name" value="P-loop_NTPase"/>
</dbReference>
<dbReference type="InterPro" id="IPR036628">
    <property type="entry name" value="Clp_N_dom_sf"/>
</dbReference>
<evidence type="ECO:0000256" key="5">
    <source>
        <dbReference type="ARBA" id="ARBA00023186"/>
    </source>
</evidence>
<dbReference type="InterPro" id="IPR050130">
    <property type="entry name" value="ClpA_ClpB"/>
</dbReference>
<dbReference type="OrthoDB" id="9803641at2"/>
<dbReference type="SMART" id="SM01086">
    <property type="entry name" value="ClpB_D2-small"/>
    <property type="match status" value="1"/>
</dbReference>
<dbReference type="InterPro" id="IPR018368">
    <property type="entry name" value="ClpA/B_CS1"/>
</dbReference>
<dbReference type="RefSeq" id="WP_087647134.1">
    <property type="nucleotide sequence ID" value="NZ_FCON02000068.1"/>
</dbReference>
<evidence type="ECO:0000256" key="1">
    <source>
        <dbReference type="ARBA" id="ARBA00008675"/>
    </source>
</evidence>
<dbReference type="PROSITE" id="PS00870">
    <property type="entry name" value="CLPAB_1"/>
    <property type="match status" value="1"/>
</dbReference>
<dbReference type="Gene3D" id="1.10.1780.10">
    <property type="entry name" value="Clp, N-terminal domain"/>
    <property type="match status" value="1"/>
</dbReference>
<dbReference type="EMBL" id="FCON02000068">
    <property type="protein sequence ID" value="SAL76906.1"/>
    <property type="molecule type" value="Genomic_DNA"/>
</dbReference>
<dbReference type="SUPFAM" id="SSF81923">
    <property type="entry name" value="Double Clp-N motif"/>
    <property type="match status" value="1"/>
</dbReference>
<dbReference type="NCBIfam" id="TIGR03345">
    <property type="entry name" value="VI_ClpV1"/>
    <property type="match status" value="1"/>
</dbReference>
<dbReference type="PROSITE" id="PS00871">
    <property type="entry name" value="CLPAB_2"/>
    <property type="match status" value="1"/>
</dbReference>
<feature type="domain" description="Clp R" evidence="10">
    <location>
        <begin position="10"/>
        <end position="156"/>
    </location>
</feature>
<comment type="caution">
    <text evidence="11">The sequence shown here is derived from an EMBL/GenBank/DDBJ whole genome shotgun (WGS) entry which is preliminary data.</text>
</comment>
<dbReference type="Pfam" id="PF17871">
    <property type="entry name" value="AAA_lid_9"/>
    <property type="match status" value="1"/>
</dbReference>
<dbReference type="AlphaFoldDB" id="A0A158K719"/>
<dbReference type="CDD" id="cd19499">
    <property type="entry name" value="RecA-like_ClpB_Hsp104-like"/>
    <property type="match status" value="1"/>
</dbReference>
<dbReference type="GO" id="GO:0005524">
    <property type="term" value="F:ATP binding"/>
    <property type="evidence" value="ECO:0007669"/>
    <property type="project" value="UniProtKB-KW"/>
</dbReference>
<dbReference type="PANTHER" id="PTHR11638">
    <property type="entry name" value="ATP-DEPENDENT CLP PROTEASE"/>
    <property type="match status" value="1"/>
</dbReference>
<dbReference type="InterPro" id="IPR003593">
    <property type="entry name" value="AAA+_ATPase"/>
</dbReference>
<dbReference type="CDD" id="cd00009">
    <property type="entry name" value="AAA"/>
    <property type="match status" value="1"/>
</dbReference>
<accession>A0A158K719</accession>
<dbReference type="InterPro" id="IPR003959">
    <property type="entry name" value="ATPase_AAA_core"/>
</dbReference>
<dbReference type="FunFam" id="3.40.50.300:FF:000025">
    <property type="entry name" value="ATP-dependent Clp protease subunit"/>
    <property type="match status" value="1"/>
</dbReference>
<evidence type="ECO:0000256" key="3">
    <source>
        <dbReference type="ARBA" id="ARBA00022741"/>
    </source>
</evidence>
<dbReference type="InterPro" id="IPR041546">
    <property type="entry name" value="ClpA/ClpB_AAA_lid"/>
</dbReference>
<comment type="function">
    <text evidence="6">Part of a stress-induced multi-chaperone system, it is involved in the recovery of the cell from heat-induced damage, in cooperation with DnaK, DnaJ and GrpE. Acts before DnaK, in the processing of protein aggregates. Protein binding stimulates the ATPase activity; ATP hydrolysis unfolds the denatured protein aggregates, which probably helps expose new hydrophobic binding sites on the surface of ClpB-bound aggregates, contributing to the solubilization and refolding of denatured protein aggregates by DnaK.</text>
</comment>
<dbReference type="GO" id="GO:0034605">
    <property type="term" value="P:cellular response to heat"/>
    <property type="evidence" value="ECO:0007669"/>
    <property type="project" value="TreeGrafter"/>
</dbReference>
<name>A0A158K719_9BURK</name>
<dbReference type="InterPro" id="IPR001270">
    <property type="entry name" value="ClpA/B"/>
</dbReference>
<dbReference type="SUPFAM" id="SSF52540">
    <property type="entry name" value="P-loop containing nucleoside triphosphate hydrolases"/>
    <property type="match status" value="2"/>
</dbReference>
<dbReference type="GO" id="GO:0006508">
    <property type="term" value="P:proteolysis"/>
    <property type="evidence" value="ECO:0007669"/>
    <property type="project" value="UniProtKB-KW"/>
</dbReference>
<feature type="region of interest" description="Disordered" evidence="9">
    <location>
        <begin position="521"/>
        <end position="544"/>
    </location>
</feature>
<evidence type="ECO:0000313" key="12">
    <source>
        <dbReference type="Proteomes" id="UP000054770"/>
    </source>
</evidence>
<feature type="compositionally biased region" description="Low complexity" evidence="9">
    <location>
        <begin position="524"/>
        <end position="537"/>
    </location>
</feature>
<dbReference type="InterPro" id="IPR019489">
    <property type="entry name" value="Clp_ATPase_C"/>
</dbReference>
<organism evidence="11 12">
    <name type="scientific">Caballeronia choica</name>
    <dbReference type="NCBI Taxonomy" id="326476"/>
    <lineage>
        <taxon>Bacteria</taxon>
        <taxon>Pseudomonadati</taxon>
        <taxon>Pseudomonadota</taxon>
        <taxon>Betaproteobacteria</taxon>
        <taxon>Burkholderiales</taxon>
        <taxon>Burkholderiaceae</taxon>
        <taxon>Caballeronia</taxon>
    </lineage>
</organism>
<dbReference type="Pfam" id="PF07724">
    <property type="entry name" value="AAA_2"/>
    <property type="match status" value="1"/>
</dbReference>
<dbReference type="Gene3D" id="1.10.8.60">
    <property type="match status" value="1"/>
</dbReference>
<evidence type="ECO:0000256" key="4">
    <source>
        <dbReference type="ARBA" id="ARBA00022840"/>
    </source>
</evidence>
<evidence type="ECO:0000256" key="9">
    <source>
        <dbReference type="SAM" id="MobiDB-lite"/>
    </source>
</evidence>
<dbReference type="Pfam" id="PF10431">
    <property type="entry name" value="ClpB_D2-small"/>
    <property type="match status" value="1"/>
</dbReference>
<protein>
    <submittedName>
        <fullName evidence="11">Clp protease ATPase</fullName>
    </submittedName>
</protein>